<dbReference type="OrthoDB" id="4850at2759"/>
<gene>
    <name evidence="1" type="ORF">E2C01_020720</name>
</gene>
<evidence type="ECO:0000313" key="1">
    <source>
        <dbReference type="EMBL" id="MPC27547.1"/>
    </source>
</evidence>
<evidence type="ECO:0000313" key="2">
    <source>
        <dbReference type="Proteomes" id="UP000324222"/>
    </source>
</evidence>
<organism evidence="1 2">
    <name type="scientific">Portunus trituberculatus</name>
    <name type="common">Swimming crab</name>
    <name type="synonym">Neptunus trituberculatus</name>
    <dbReference type="NCBI Taxonomy" id="210409"/>
    <lineage>
        <taxon>Eukaryota</taxon>
        <taxon>Metazoa</taxon>
        <taxon>Ecdysozoa</taxon>
        <taxon>Arthropoda</taxon>
        <taxon>Crustacea</taxon>
        <taxon>Multicrustacea</taxon>
        <taxon>Malacostraca</taxon>
        <taxon>Eumalacostraca</taxon>
        <taxon>Eucarida</taxon>
        <taxon>Decapoda</taxon>
        <taxon>Pleocyemata</taxon>
        <taxon>Brachyura</taxon>
        <taxon>Eubrachyura</taxon>
        <taxon>Portunoidea</taxon>
        <taxon>Portunidae</taxon>
        <taxon>Portuninae</taxon>
        <taxon>Portunus</taxon>
    </lineage>
</organism>
<reference evidence="1 2" key="1">
    <citation type="submission" date="2019-05" db="EMBL/GenBank/DDBJ databases">
        <title>Another draft genome of Portunus trituberculatus and its Hox gene families provides insights of decapod evolution.</title>
        <authorList>
            <person name="Jeong J.-H."/>
            <person name="Song I."/>
            <person name="Kim S."/>
            <person name="Choi T."/>
            <person name="Kim D."/>
            <person name="Ryu S."/>
            <person name="Kim W."/>
        </authorList>
    </citation>
    <scope>NUCLEOTIDE SEQUENCE [LARGE SCALE GENOMIC DNA]</scope>
    <source>
        <tissue evidence="1">Muscle</tissue>
    </source>
</reference>
<proteinExistence type="predicted"/>
<comment type="caution">
    <text evidence="1">The sequence shown here is derived from an EMBL/GenBank/DDBJ whole genome shotgun (WGS) entry which is preliminary data.</text>
</comment>
<protein>
    <submittedName>
        <fullName evidence="1">Uncharacterized protein</fullName>
    </submittedName>
</protein>
<dbReference type="PANTHER" id="PTHR37948">
    <property type="entry name" value="ZGC:113208"/>
    <property type="match status" value="1"/>
</dbReference>
<dbReference type="PANTHER" id="PTHR37948:SF1">
    <property type="entry name" value="BLL5189 PROTEIN"/>
    <property type="match status" value="1"/>
</dbReference>
<dbReference type="Proteomes" id="UP000324222">
    <property type="component" value="Unassembled WGS sequence"/>
</dbReference>
<keyword evidence="2" id="KW-1185">Reference proteome</keyword>
<accession>A0A5B7E2I4</accession>
<dbReference type="EMBL" id="VSRR010001765">
    <property type="protein sequence ID" value="MPC27547.1"/>
    <property type="molecule type" value="Genomic_DNA"/>
</dbReference>
<name>A0A5B7E2I4_PORTR</name>
<dbReference type="AlphaFoldDB" id="A0A5B7E2I4"/>
<sequence length="146" mass="17423">MQFSTGESYRDVWKELPSDWLEGLNIKTQVASSIYDTEVNKFKVKCGGSLEMWEESGWIDKQDPYGWFMWYCRYYQGRRSEDDERQIGRWSRCAGLKGRWRQNLVFRASSKFDDASVSPVVRQTLQHWGYELNKHDYDLGVKRVKK</sequence>